<dbReference type="PROSITE" id="PS51257">
    <property type="entry name" value="PROKAR_LIPOPROTEIN"/>
    <property type="match status" value="1"/>
</dbReference>
<dbReference type="Pfam" id="PF25238">
    <property type="entry name" value="OGFOD2-like"/>
    <property type="match status" value="1"/>
</dbReference>
<dbReference type="SMART" id="SM00028">
    <property type="entry name" value="TPR"/>
    <property type="match status" value="2"/>
</dbReference>
<evidence type="ECO:0000256" key="2">
    <source>
        <dbReference type="SAM" id="MobiDB-lite"/>
    </source>
</evidence>
<dbReference type="GO" id="GO:0101031">
    <property type="term" value="C:protein folding chaperone complex"/>
    <property type="evidence" value="ECO:0007669"/>
    <property type="project" value="TreeGrafter"/>
</dbReference>
<gene>
    <name evidence="3" type="primary">OGFOD2</name>
    <name evidence="3" type="ORF">SNAT2548_LOCUS9642</name>
</gene>
<comment type="caution">
    <text evidence="3">The sequence shown here is derived from an EMBL/GenBank/DDBJ whole genome shotgun (WGS) entry which is preliminary data.</text>
</comment>
<dbReference type="PANTHER" id="PTHR46423:SF1">
    <property type="entry name" value="RNA POLYMERASE II-ASSOCIATED PROTEIN 3"/>
    <property type="match status" value="1"/>
</dbReference>
<dbReference type="Gene3D" id="1.25.40.10">
    <property type="entry name" value="Tetratricopeptide repeat domain"/>
    <property type="match status" value="1"/>
</dbReference>
<protein>
    <submittedName>
        <fullName evidence="3">OGFOD2 protein</fullName>
    </submittedName>
</protein>
<dbReference type="AlphaFoldDB" id="A0A812KLR1"/>
<accession>A0A812KLR1</accession>
<feature type="compositionally biased region" description="Low complexity" evidence="2">
    <location>
        <begin position="348"/>
        <end position="372"/>
    </location>
</feature>
<name>A0A812KLR1_9DINO</name>
<dbReference type="Proteomes" id="UP000604046">
    <property type="component" value="Unassembled WGS sequence"/>
</dbReference>
<proteinExistence type="predicted"/>
<dbReference type="EMBL" id="CAJNDS010000768">
    <property type="protein sequence ID" value="CAE7232606.1"/>
    <property type="molecule type" value="Genomic_DNA"/>
</dbReference>
<dbReference type="OrthoDB" id="629492at2759"/>
<keyword evidence="4" id="KW-1185">Reference proteome</keyword>
<evidence type="ECO:0000313" key="4">
    <source>
        <dbReference type="Proteomes" id="UP000604046"/>
    </source>
</evidence>
<evidence type="ECO:0000313" key="3">
    <source>
        <dbReference type="EMBL" id="CAE7232606.1"/>
    </source>
</evidence>
<organism evidence="3 4">
    <name type="scientific">Symbiodinium natans</name>
    <dbReference type="NCBI Taxonomy" id="878477"/>
    <lineage>
        <taxon>Eukaryota</taxon>
        <taxon>Sar</taxon>
        <taxon>Alveolata</taxon>
        <taxon>Dinophyceae</taxon>
        <taxon>Suessiales</taxon>
        <taxon>Symbiodiniaceae</taxon>
        <taxon>Symbiodinium</taxon>
    </lineage>
</organism>
<dbReference type="InterPro" id="IPR011990">
    <property type="entry name" value="TPR-like_helical_dom_sf"/>
</dbReference>
<reference evidence="3" key="1">
    <citation type="submission" date="2021-02" db="EMBL/GenBank/DDBJ databases">
        <authorList>
            <person name="Dougan E. K."/>
            <person name="Rhodes N."/>
            <person name="Thang M."/>
            <person name="Chan C."/>
        </authorList>
    </citation>
    <scope>NUCLEOTIDE SEQUENCE</scope>
</reference>
<evidence type="ECO:0000256" key="1">
    <source>
        <dbReference type="ARBA" id="ARBA00022803"/>
    </source>
</evidence>
<keyword evidence="1" id="KW-0802">TPR repeat</keyword>
<dbReference type="InterPro" id="IPR051966">
    <property type="entry name" value="RPAP3"/>
</dbReference>
<feature type="compositionally biased region" description="Low complexity" evidence="2">
    <location>
        <begin position="140"/>
        <end position="164"/>
    </location>
</feature>
<feature type="region of interest" description="Disordered" evidence="2">
    <location>
        <begin position="334"/>
        <end position="372"/>
    </location>
</feature>
<sequence>MARKESAPESLQNWWEGVVSALVAGACLERAGQSSCVLRLGKYDAALADVDTLLPLLATDSADSESHHCDSPQDEDQSNSKDAQSLREELLRLKPAPAPVQEVRQASETPPGFKRMQIVEDVVLQASDDEDEEEPPKAPASPAKPTEAKAPAAAKPAEASKAPAEPYADIKLEYSVDGAEKGKQEANRLFTEGKLEESARWFSKAIWLVEESGKVTGVTAALRGILRSNRAFARIKLRQWAEAESDCSEALSLNASNAKALYRRAMARKELGKYDAALADVDTLLPLLDQSNSKDAQSLREELLRLKPAPAPVQEVRQASETPLGFKRMQIVEASDDEDEEEPPKAPASPAKPTEAKAPAAAKPAEASKAPAEPYADIKLEYSVDGAEKGKQEANRLFTEGKVEESARWFSKAIWLVEESGKVTGVTAALRGILRSNRVAGLQLGEGSKGSMGNGAHAAATFKLCLVSLHGFDAMILSTAWLLPAAFLSTWAYASAEENLTGNSSGWLHLCREVAALRSQLPPFIAKMGRLYEARQVVSIWAILEQGLDALDRSAASQATFHTNGGNCKKRRLRLRKDVNATSPLWNGEVHASCDTAVGSGPWRLKLDMTAPPNASAAYQRPQRLLLVFTTAWPQVLPQVRFVSKLQSIYAKEVGEEKMDFHVREPTGKLLARIHENFGEGISCMWRQTSACKATGAREPDRDRLCSEKLPAGVSGFCDCDGDDLQGQGEPGYDCQEAPGSCESVCPNVRSQSAPSVFELKRLLTVLHRSLGGPLHASDERAWQKGASTFTKSASTVVRYKSFGRKHPFLFESAGLRMEDAIDPSMLKLIASLDGSSRDAARKLGLNPNVFRLSGRSACRKQLRVSFSILAWCPKSFPVSPLALSGTSYREAEVFSFPIFKTEFCELLMEEIRHFYGSKLPAKRPNSMNNYGIILNDIGLEPLIFDLQDAVIQPLASVLLPVEGAAGGNQRPLKGPTSGMRTLEGLFVSWFPVALVLLADLKPRTLQEHVGSEAGEAGTQVDLGDAKRVLELMRSCQGLFGVQSEGLGRYGRRFNVNIFGNYTGAPLVFCGINGEPDHRHFRTAYQHRLLGLQAARALS</sequence>
<dbReference type="PANTHER" id="PTHR46423">
    <property type="entry name" value="RNA POLYMERASE II-ASSOCIATED PROTEIN 3"/>
    <property type="match status" value="1"/>
</dbReference>
<dbReference type="SUPFAM" id="SSF48452">
    <property type="entry name" value="TPR-like"/>
    <property type="match status" value="1"/>
</dbReference>
<feature type="region of interest" description="Disordered" evidence="2">
    <location>
        <begin position="62"/>
        <end position="164"/>
    </location>
</feature>
<dbReference type="InterPro" id="IPR019734">
    <property type="entry name" value="TPR_rpt"/>
</dbReference>